<sequence length="195" mass="21787">MPFSKHDLYEDQTVTQVTCTGPLQDTSFYGCTFQNCSFQSCRLVNCRFEDCTFAQCNLALAVIDGTTFANAEFQDCKLLGINWSPVGGFFTARYKGCAMENNVFADLGLAEFSFTSCSLLNASFFNTRLTRAVFEDCDLAGCRFTDADLSFADFKTARNYHINAETNTLHKTIFSMPEAVSLLSNLDIVLDEEWA</sequence>
<evidence type="ECO:0000313" key="2">
    <source>
        <dbReference type="Proteomes" id="UP000190027"/>
    </source>
</evidence>
<dbReference type="Gene3D" id="2.160.20.80">
    <property type="entry name" value="E3 ubiquitin-protein ligase SopA"/>
    <property type="match status" value="1"/>
</dbReference>
<dbReference type="AlphaFoldDB" id="A0A1T4XS43"/>
<accession>A0A1T4XS43</accession>
<proteinExistence type="predicted"/>
<evidence type="ECO:0000313" key="1">
    <source>
        <dbReference type="EMBL" id="SKA92193.1"/>
    </source>
</evidence>
<protein>
    <submittedName>
        <fullName evidence="1">Pentapeptide repeat-containing protein</fullName>
    </submittedName>
</protein>
<dbReference type="InterPro" id="IPR001646">
    <property type="entry name" value="5peptide_repeat"/>
</dbReference>
<dbReference type="Pfam" id="PF13599">
    <property type="entry name" value="Pentapeptide_4"/>
    <property type="match status" value="2"/>
</dbReference>
<dbReference type="EMBL" id="FUYC01000015">
    <property type="protein sequence ID" value="SKA92193.1"/>
    <property type="molecule type" value="Genomic_DNA"/>
</dbReference>
<dbReference type="OrthoDB" id="5501263at2"/>
<name>A0A1T4XS43_9BACT</name>
<reference evidence="1 2" key="1">
    <citation type="submission" date="2017-02" db="EMBL/GenBank/DDBJ databases">
        <authorList>
            <person name="Peterson S.W."/>
        </authorList>
    </citation>
    <scope>NUCLEOTIDE SEQUENCE [LARGE SCALE GENOMIC DNA]</scope>
    <source>
        <strain evidence="1 2">DSM 16080</strain>
    </source>
</reference>
<dbReference type="InterPro" id="IPR052949">
    <property type="entry name" value="PA_immunity-related"/>
</dbReference>
<dbReference type="RefSeq" id="WP_159447220.1">
    <property type="nucleotide sequence ID" value="NZ_FUYC01000015.1"/>
</dbReference>
<dbReference type="SUPFAM" id="SSF141571">
    <property type="entry name" value="Pentapeptide repeat-like"/>
    <property type="match status" value="1"/>
</dbReference>
<dbReference type="PANTHER" id="PTHR42999:SF1">
    <property type="entry name" value="PENTAPEPTIDE REPEAT-CONTAINING PROTEIN"/>
    <property type="match status" value="1"/>
</dbReference>
<dbReference type="STRING" id="1121449.SAMN02745704_02400"/>
<dbReference type="PANTHER" id="PTHR42999">
    <property type="entry name" value="ANTIBIOTIC RESISTANCE PROTEIN MCBG"/>
    <property type="match status" value="1"/>
</dbReference>
<dbReference type="Proteomes" id="UP000190027">
    <property type="component" value="Unassembled WGS sequence"/>
</dbReference>
<gene>
    <name evidence="1" type="ORF">SAMN02745704_02400</name>
</gene>
<organism evidence="1 2">
    <name type="scientific">Paucidesulfovibrio gracilis DSM 16080</name>
    <dbReference type="NCBI Taxonomy" id="1121449"/>
    <lineage>
        <taxon>Bacteria</taxon>
        <taxon>Pseudomonadati</taxon>
        <taxon>Thermodesulfobacteriota</taxon>
        <taxon>Desulfovibrionia</taxon>
        <taxon>Desulfovibrionales</taxon>
        <taxon>Desulfovibrionaceae</taxon>
        <taxon>Paucidesulfovibrio</taxon>
    </lineage>
</organism>
<keyword evidence="2" id="KW-1185">Reference proteome</keyword>